<dbReference type="EMBL" id="LAZR01003595">
    <property type="protein sequence ID" value="KKN16635.1"/>
    <property type="molecule type" value="Genomic_DNA"/>
</dbReference>
<sequence length="55" mass="6223">MPDPGMVLVFDTQCKVTQAYCSGNSFHEPWGDEYPGSKQPKYWMPLPPSPRGHIN</sequence>
<dbReference type="InterPro" id="IPR007539">
    <property type="entry name" value="DUF551"/>
</dbReference>
<proteinExistence type="predicted"/>
<comment type="caution">
    <text evidence="2">The sequence shown here is derived from an EMBL/GenBank/DDBJ whole genome shotgun (WGS) entry which is preliminary data.</text>
</comment>
<name>A0A0F9NAR3_9ZZZZ</name>
<dbReference type="Pfam" id="PF04448">
    <property type="entry name" value="DUF551"/>
    <property type="match status" value="1"/>
</dbReference>
<evidence type="ECO:0000313" key="2">
    <source>
        <dbReference type="EMBL" id="KKN16635.1"/>
    </source>
</evidence>
<protein>
    <recommendedName>
        <fullName evidence="1">DUF551 domain-containing protein</fullName>
    </recommendedName>
</protein>
<organism evidence="2">
    <name type="scientific">marine sediment metagenome</name>
    <dbReference type="NCBI Taxonomy" id="412755"/>
    <lineage>
        <taxon>unclassified sequences</taxon>
        <taxon>metagenomes</taxon>
        <taxon>ecological metagenomes</taxon>
    </lineage>
</organism>
<feature type="domain" description="DUF551" evidence="1">
    <location>
        <begin position="1"/>
        <end position="50"/>
    </location>
</feature>
<accession>A0A0F9NAR3</accession>
<dbReference type="AlphaFoldDB" id="A0A0F9NAR3"/>
<reference evidence="2" key="1">
    <citation type="journal article" date="2015" name="Nature">
        <title>Complex archaea that bridge the gap between prokaryotes and eukaryotes.</title>
        <authorList>
            <person name="Spang A."/>
            <person name="Saw J.H."/>
            <person name="Jorgensen S.L."/>
            <person name="Zaremba-Niedzwiedzka K."/>
            <person name="Martijn J."/>
            <person name="Lind A.E."/>
            <person name="van Eijk R."/>
            <person name="Schleper C."/>
            <person name="Guy L."/>
            <person name="Ettema T.J."/>
        </authorList>
    </citation>
    <scope>NUCLEOTIDE SEQUENCE</scope>
</reference>
<evidence type="ECO:0000259" key="1">
    <source>
        <dbReference type="Pfam" id="PF04448"/>
    </source>
</evidence>
<gene>
    <name evidence="2" type="ORF">LCGC14_0973890</name>
</gene>